<dbReference type="EMBL" id="MU006786">
    <property type="protein sequence ID" value="KAF2639591.1"/>
    <property type="molecule type" value="Genomic_DNA"/>
</dbReference>
<keyword evidence="3" id="KW-1185">Reference proteome</keyword>
<sequence>MPIQTGSSESPKAPSQLKSRTCVQQHPYCGKTPTYNTTSPRNTDRSTTYRSRGCSQTDLTEWPSLSRSSICHFSAHFTRLHPPSLPSFFHYQPGCWAFCIRSHQHSYSLEGSKGTRPVYQVLRKPHRNDRCGGRSFLSFRSLKCIHTGDLHTQPPRWSADTGLPRFRGVDKGSRAVMGVSPVGDTRGDWSTKETEGRALDLGQWLTPSFATTR</sequence>
<evidence type="ECO:0000256" key="1">
    <source>
        <dbReference type="SAM" id="MobiDB-lite"/>
    </source>
</evidence>
<proteinExistence type="predicted"/>
<organism evidence="2 3">
    <name type="scientific">Massarina eburnea CBS 473.64</name>
    <dbReference type="NCBI Taxonomy" id="1395130"/>
    <lineage>
        <taxon>Eukaryota</taxon>
        <taxon>Fungi</taxon>
        <taxon>Dikarya</taxon>
        <taxon>Ascomycota</taxon>
        <taxon>Pezizomycotina</taxon>
        <taxon>Dothideomycetes</taxon>
        <taxon>Pleosporomycetidae</taxon>
        <taxon>Pleosporales</taxon>
        <taxon>Massarineae</taxon>
        <taxon>Massarinaceae</taxon>
        <taxon>Massarina</taxon>
    </lineage>
</organism>
<reference evidence="2" key="1">
    <citation type="journal article" date="2020" name="Stud. Mycol.">
        <title>101 Dothideomycetes genomes: a test case for predicting lifestyles and emergence of pathogens.</title>
        <authorList>
            <person name="Haridas S."/>
            <person name="Albert R."/>
            <person name="Binder M."/>
            <person name="Bloem J."/>
            <person name="Labutti K."/>
            <person name="Salamov A."/>
            <person name="Andreopoulos B."/>
            <person name="Baker S."/>
            <person name="Barry K."/>
            <person name="Bills G."/>
            <person name="Bluhm B."/>
            <person name="Cannon C."/>
            <person name="Castanera R."/>
            <person name="Culley D."/>
            <person name="Daum C."/>
            <person name="Ezra D."/>
            <person name="Gonzalez J."/>
            <person name="Henrissat B."/>
            <person name="Kuo A."/>
            <person name="Liang C."/>
            <person name="Lipzen A."/>
            <person name="Lutzoni F."/>
            <person name="Magnuson J."/>
            <person name="Mondo S."/>
            <person name="Nolan M."/>
            <person name="Ohm R."/>
            <person name="Pangilinan J."/>
            <person name="Park H.-J."/>
            <person name="Ramirez L."/>
            <person name="Alfaro M."/>
            <person name="Sun H."/>
            <person name="Tritt A."/>
            <person name="Yoshinaga Y."/>
            <person name="Zwiers L.-H."/>
            <person name="Turgeon B."/>
            <person name="Goodwin S."/>
            <person name="Spatafora J."/>
            <person name="Crous P."/>
            <person name="Grigoriev I."/>
        </authorList>
    </citation>
    <scope>NUCLEOTIDE SEQUENCE</scope>
    <source>
        <strain evidence="2">CBS 473.64</strain>
    </source>
</reference>
<feature type="compositionally biased region" description="Polar residues" evidence="1">
    <location>
        <begin position="1"/>
        <end position="10"/>
    </location>
</feature>
<evidence type="ECO:0000313" key="2">
    <source>
        <dbReference type="EMBL" id="KAF2639591.1"/>
    </source>
</evidence>
<evidence type="ECO:0000313" key="3">
    <source>
        <dbReference type="Proteomes" id="UP000799753"/>
    </source>
</evidence>
<dbReference type="Proteomes" id="UP000799753">
    <property type="component" value="Unassembled WGS sequence"/>
</dbReference>
<feature type="region of interest" description="Disordered" evidence="1">
    <location>
        <begin position="1"/>
        <end position="50"/>
    </location>
</feature>
<dbReference type="AlphaFoldDB" id="A0A6A6RXU9"/>
<protein>
    <submittedName>
        <fullName evidence="2">Uncharacterized protein</fullName>
    </submittedName>
</protein>
<feature type="compositionally biased region" description="Polar residues" evidence="1">
    <location>
        <begin position="33"/>
        <end position="50"/>
    </location>
</feature>
<accession>A0A6A6RXU9</accession>
<name>A0A6A6RXU9_9PLEO</name>
<gene>
    <name evidence="2" type="ORF">P280DRAFT_41684</name>
</gene>